<evidence type="ECO:0000313" key="2">
    <source>
        <dbReference type="Proteomes" id="UP001208620"/>
    </source>
</evidence>
<evidence type="ECO:0000313" key="1">
    <source>
        <dbReference type="EMBL" id="MCW4138884.1"/>
    </source>
</evidence>
<gene>
    <name evidence="1" type="ORF">ONT01_14140</name>
</gene>
<dbReference type="Proteomes" id="UP001208620">
    <property type="component" value="Unassembled WGS sequence"/>
</dbReference>
<reference evidence="1" key="1">
    <citation type="submission" date="2022-11" db="EMBL/GenBank/DDBJ databases">
        <title>Genomic repertoires linked with pathogenic potency of arthritogenic Prevotella copri isolated from the gut of rheumatoid arthritis patients.</title>
        <authorList>
            <person name="Nii T."/>
            <person name="Maeda Y."/>
            <person name="Motooka D."/>
            <person name="Naito M."/>
            <person name="Matsumoto Y."/>
            <person name="Ogawa T."/>
            <person name="Oguro-Igashira E."/>
            <person name="Kishikawa T."/>
            <person name="Yamashita M."/>
            <person name="Koizumi S."/>
            <person name="Kurakawa T."/>
            <person name="Okumura R."/>
            <person name="Kayama H."/>
            <person name="Murakami M."/>
            <person name="Sakaguchi T."/>
            <person name="Das B."/>
            <person name="Nakamura S."/>
            <person name="Okada Y."/>
            <person name="Kumanogoh A."/>
            <person name="Takeda K."/>
        </authorList>
    </citation>
    <scope>NUCLEOTIDE SEQUENCE</scope>
    <source>
        <strain evidence="1">H105_2-2</strain>
    </source>
</reference>
<dbReference type="EMBL" id="JAPDVD010000002">
    <property type="protein sequence ID" value="MCW4138884.1"/>
    <property type="molecule type" value="Genomic_DNA"/>
</dbReference>
<comment type="caution">
    <text evidence="1">The sequence shown here is derived from an EMBL/GenBank/DDBJ whole genome shotgun (WGS) entry which is preliminary data.</text>
</comment>
<name>A0AAW5UMS8_9BACT</name>
<dbReference type="RefSeq" id="WP_264949506.1">
    <property type="nucleotide sequence ID" value="NZ_DAWEAY010000018.1"/>
</dbReference>
<organism evidence="1 2">
    <name type="scientific">Segatella copri</name>
    <dbReference type="NCBI Taxonomy" id="165179"/>
    <lineage>
        <taxon>Bacteria</taxon>
        <taxon>Pseudomonadati</taxon>
        <taxon>Bacteroidota</taxon>
        <taxon>Bacteroidia</taxon>
        <taxon>Bacteroidales</taxon>
        <taxon>Prevotellaceae</taxon>
        <taxon>Segatella</taxon>
    </lineage>
</organism>
<protein>
    <submittedName>
        <fullName evidence="1">Uncharacterized protein</fullName>
    </submittedName>
</protein>
<sequence length="201" mass="22140">MIKCNVSACGIIVSSAVEKQNKEGGKFLAFTIIVPIEGKDKSVKELHIGVTAEGDQTTAANYQAGRRVTVHGNLFIKKVEENLYFNLRSEGAIEQNDSSLPDRLEGVMEFKGKIGNKGIETMTSKKGTSFKVFSAFSSDKDGENRAFTWVKFIVGKPLDINVNAGEYVEVHGDMQLDVYKNKLQIGCRTTSVSHWDLKANT</sequence>
<proteinExistence type="predicted"/>
<dbReference type="AlphaFoldDB" id="A0AAW5UMS8"/>
<accession>A0AAW5UMS8</accession>